<reference evidence="1 2" key="1">
    <citation type="submission" date="2020-08" db="EMBL/GenBank/DDBJ databases">
        <title>Genomic Encyclopedia of Type Strains, Phase IV (KMG-IV): sequencing the most valuable type-strain genomes for metagenomic binning, comparative biology and taxonomic classification.</title>
        <authorList>
            <person name="Goeker M."/>
        </authorList>
    </citation>
    <scope>NUCLEOTIDE SEQUENCE [LARGE SCALE GENOMIC DNA]</scope>
    <source>
        <strain evidence="1 2">DSM 12251</strain>
    </source>
</reference>
<evidence type="ECO:0000313" key="1">
    <source>
        <dbReference type="EMBL" id="MBB5039836.1"/>
    </source>
</evidence>
<comment type="caution">
    <text evidence="1">The sequence shown here is derived from an EMBL/GenBank/DDBJ whole genome shotgun (WGS) entry which is preliminary data.</text>
</comment>
<protein>
    <submittedName>
        <fullName evidence="1">Uncharacterized protein</fullName>
    </submittedName>
</protein>
<dbReference type="RefSeq" id="WP_184211979.1">
    <property type="nucleotide sequence ID" value="NZ_JACHIF010000010.1"/>
</dbReference>
<name>A0A7W7YP82_9BACT</name>
<sequence length="1204" mass="133264">MSASPDQLEQALAIKIAKSIQTSPEDALLGFLDVDESAQQDVLQFLRNRPSFLSVSHYLNRYPALTCYGLAVAAPIGLQDDEVGSSALYGAWQSAFGFFPPPQDRETLAHEFLSSLERLGLQTGTISPDHDLHWKGGCYLFHGAILPHYIEPLRGALESAQKTKPLPDPDDADRARTFAMYLAEKVHPAQQRLRKTLQSPVGSFLVRRLVRWLLTRDDSLFPAHIKPLLQEQKGRGVFLRSPYIQFDETEGQLQLVLPGQTSSVADSNTRWLVAGQQYRASSERPPIPLEDLGIEGTEFDVILAHLKDERENITYHLQAGIPADRGFRIFDALTGKERKLGGAINHSIELTPGQIYLIVLDEASEVKSDHAEEQAGDSRFIRIETTPGSEPVIVEHEGHIWTFKAKVRPGLYLSQVDDHVFRAVRSVEGTDVRVNYGRGPELTCAIPAKCETPATLHFSTRLDAGFNESVVCPSGSLREGFRLASAGELLTQWLAKLPPAVHAITVCLECDGSRMTQEFFHWKGLQRISIYGDFYCENLPSNLGPIKGFRIHEQALIRPRTRGGKAELAFTGLGRLDSERWEVPANRVRITVVSADGAPTELEEGSEVEVLSKDNRVVQFRTGGLLPVRLTCNGVSLGEISSDKPLVSRFLSTIAAEHGRTGVLKAEAMIDIPGDRTWTVLNWRTPQTARECRLEPSDRTQVVWLIRKVSVSGLAGLRMKLYDFASLVAGEEAEGVVSLPIPIEVESNVEVSLGKSFSCSVRRKPDNLAQVRVSFDREEMRGSVWVTELECLLSDSNVWQPVMSRESHGRLAVTRLVFIGGTPVSSESPSVLADLFWGKPMEPLAANSGAWQLRSEQLGRWLDGVQWLLACKYPTPVWHQNGHRFKSLYNRLSSICLIQGEAEKNLWWAHAVQEIQKHADEVQPVIMPCLLLTNSLKMASNPLKGCDLGTIADSGCVAKAFHEASLYEGRGASDALGYVSQACADRRVDSVFLSHFTKWPQLMANHPVKLGDFRYNEWSNKIADKCVGRALNNDGGDAEMMSVTHFISCLSKAKRRADVLLSVSEQEFGHWLSGPISHLWASKDKVLTSIRTILGSRLSGAPAEVLLRPLTQSDLMAHDLHRRELLCNLMGACCFVALVFRAKNAGVITTSQASAHLQSLIATHLQASELEEKVQAQVALILGTAPELFSFYFLLFTLSIPPVS</sequence>
<keyword evidence="2" id="KW-1185">Reference proteome</keyword>
<dbReference type="Proteomes" id="UP000534294">
    <property type="component" value="Unassembled WGS sequence"/>
</dbReference>
<evidence type="ECO:0000313" key="2">
    <source>
        <dbReference type="Proteomes" id="UP000534294"/>
    </source>
</evidence>
<dbReference type="EMBL" id="JACHIF010000010">
    <property type="protein sequence ID" value="MBB5039836.1"/>
    <property type="molecule type" value="Genomic_DNA"/>
</dbReference>
<proteinExistence type="predicted"/>
<dbReference type="AlphaFoldDB" id="A0A7W7YP82"/>
<organism evidence="1 2">
    <name type="scientific">Prosthecobacter dejongeii</name>
    <dbReference type="NCBI Taxonomy" id="48465"/>
    <lineage>
        <taxon>Bacteria</taxon>
        <taxon>Pseudomonadati</taxon>
        <taxon>Verrucomicrobiota</taxon>
        <taxon>Verrucomicrobiia</taxon>
        <taxon>Verrucomicrobiales</taxon>
        <taxon>Verrucomicrobiaceae</taxon>
        <taxon>Prosthecobacter</taxon>
    </lineage>
</organism>
<gene>
    <name evidence="1" type="ORF">HNQ64_004114</name>
</gene>
<accession>A0A7W7YP82</accession>